<organism evidence="2 3">
    <name type="scientific">Phytophthora palmivora</name>
    <dbReference type="NCBI Taxonomy" id="4796"/>
    <lineage>
        <taxon>Eukaryota</taxon>
        <taxon>Sar</taxon>
        <taxon>Stramenopiles</taxon>
        <taxon>Oomycota</taxon>
        <taxon>Peronosporomycetes</taxon>
        <taxon>Peronosporales</taxon>
        <taxon>Peronosporaceae</taxon>
        <taxon>Phytophthora</taxon>
    </lineage>
</organism>
<proteinExistence type="predicted"/>
<evidence type="ECO:0000256" key="1">
    <source>
        <dbReference type="SAM" id="Phobius"/>
    </source>
</evidence>
<protein>
    <submittedName>
        <fullName evidence="2">Uncharacterized protein</fullName>
    </submittedName>
</protein>
<evidence type="ECO:0000313" key="3">
    <source>
        <dbReference type="Proteomes" id="UP000237271"/>
    </source>
</evidence>
<keyword evidence="3" id="KW-1185">Reference proteome</keyword>
<evidence type="ECO:0000313" key="2">
    <source>
        <dbReference type="EMBL" id="POM72655.1"/>
    </source>
</evidence>
<keyword evidence="1" id="KW-1133">Transmembrane helix</keyword>
<dbReference type="Proteomes" id="UP000237271">
    <property type="component" value="Unassembled WGS sequence"/>
</dbReference>
<keyword evidence="1" id="KW-0472">Membrane</keyword>
<sequence>MTPHSDLEFTNLKSPVDNLQDKHGSFISRKFGPSRWADRFAVLGNVAQVVILASMGLYAYGQLLHFSDVYTKTISSNIGEWFGVPPGGGKNAGGHSEMVRPMFFFLFCFIPMAVSILLLEFLRHFNVRRISSSYVLNLARFLRCKPRIMGRVINRSLGDIIFLAFLIGGNIYIFQYFYRSRVE</sequence>
<feature type="transmembrane region" description="Helical" evidence="1">
    <location>
        <begin position="157"/>
        <end position="178"/>
    </location>
</feature>
<dbReference type="AlphaFoldDB" id="A0A2P4Y4B3"/>
<name>A0A2P4Y4B3_9STRA</name>
<feature type="transmembrane region" description="Helical" evidence="1">
    <location>
        <begin position="40"/>
        <end position="60"/>
    </location>
</feature>
<feature type="non-terminal residue" evidence="2">
    <location>
        <position position="183"/>
    </location>
</feature>
<reference evidence="2 3" key="1">
    <citation type="journal article" date="2017" name="Genome Biol. Evol.">
        <title>Phytophthora megakarya and P. palmivora, closely related causal agents of cacao black pod rot, underwent increases in genome sizes and gene numbers by different mechanisms.</title>
        <authorList>
            <person name="Ali S.S."/>
            <person name="Shao J."/>
            <person name="Lary D.J."/>
            <person name="Kronmiller B."/>
            <person name="Shen D."/>
            <person name="Strem M.D."/>
            <person name="Amoako-Attah I."/>
            <person name="Akrofi A.Y."/>
            <person name="Begoude B.A."/>
            <person name="Ten Hoopen G.M."/>
            <person name="Coulibaly K."/>
            <person name="Kebe B.I."/>
            <person name="Melnick R.L."/>
            <person name="Guiltinan M.J."/>
            <person name="Tyler B.M."/>
            <person name="Meinhardt L.W."/>
            <person name="Bailey B.A."/>
        </authorList>
    </citation>
    <scope>NUCLEOTIDE SEQUENCE [LARGE SCALE GENOMIC DNA]</scope>
    <source>
        <strain evidence="3">sbr112.9</strain>
    </source>
</reference>
<feature type="transmembrane region" description="Helical" evidence="1">
    <location>
        <begin position="102"/>
        <end position="122"/>
    </location>
</feature>
<dbReference type="OrthoDB" id="122720at2759"/>
<dbReference type="EMBL" id="NCKW01005583">
    <property type="protein sequence ID" value="POM72655.1"/>
    <property type="molecule type" value="Genomic_DNA"/>
</dbReference>
<accession>A0A2P4Y4B3</accession>
<comment type="caution">
    <text evidence="2">The sequence shown here is derived from an EMBL/GenBank/DDBJ whole genome shotgun (WGS) entry which is preliminary data.</text>
</comment>
<keyword evidence="1" id="KW-0812">Transmembrane</keyword>
<gene>
    <name evidence="2" type="ORF">PHPALM_10595</name>
</gene>